<dbReference type="AlphaFoldDB" id="A0A8J8XW42"/>
<comment type="caution">
    <text evidence="2">The sequence shown here is derived from an EMBL/GenBank/DDBJ whole genome shotgun (WGS) entry which is preliminary data.</text>
</comment>
<evidence type="ECO:0000259" key="1">
    <source>
        <dbReference type="Pfam" id="PF22936"/>
    </source>
</evidence>
<organism evidence="2">
    <name type="scientific">Zea mays</name>
    <name type="common">Maize</name>
    <dbReference type="NCBI Taxonomy" id="4577"/>
    <lineage>
        <taxon>Eukaryota</taxon>
        <taxon>Viridiplantae</taxon>
        <taxon>Streptophyta</taxon>
        <taxon>Embryophyta</taxon>
        <taxon>Tracheophyta</taxon>
        <taxon>Spermatophyta</taxon>
        <taxon>Magnoliopsida</taxon>
        <taxon>Liliopsida</taxon>
        <taxon>Poales</taxon>
        <taxon>Poaceae</taxon>
        <taxon>PACMAD clade</taxon>
        <taxon>Panicoideae</taxon>
        <taxon>Andropogonodae</taxon>
        <taxon>Andropogoneae</taxon>
        <taxon>Tripsacinae</taxon>
        <taxon>Zea</taxon>
    </lineage>
</organism>
<proteinExistence type="predicted"/>
<protein>
    <recommendedName>
        <fullName evidence="1">Retrovirus-related Pol polyprotein from transposon TNT 1-94-like beta-barrel domain-containing protein</fullName>
    </recommendedName>
</protein>
<sequence length="200" mass="21620">MSAHTASAPAHPAEPGDGGISSLWPALKLDSGASVHIVRDPSLLSDLRDAPEELLVTAAAHGGNKMTVNKIGDIRVLDRFTIPNVYLLPELRDDGLISVRQLARQGICTFFVGDRARLYAGTDLVGVAVAELDDPYGLYVLHSLFVPKIIASARRACGGRSWWCAWRWRPSFAADDAGAAATAADEQQENMLSLTDSYRY</sequence>
<dbReference type="EMBL" id="NCVQ01000005">
    <property type="protein sequence ID" value="PWZ29605.1"/>
    <property type="molecule type" value="Genomic_DNA"/>
</dbReference>
<dbReference type="KEGG" id="zma:103652707"/>
<dbReference type="Proteomes" id="UP000251960">
    <property type="component" value="Chromosome 4"/>
</dbReference>
<accession>A0A8J8XW42</accession>
<dbReference type="HOGENOM" id="CLU_1367991_0_0_1"/>
<feature type="domain" description="Retrovirus-related Pol polyprotein from transposon TNT 1-94-like beta-barrel" evidence="1">
    <location>
        <begin position="29"/>
        <end position="106"/>
    </location>
</feature>
<dbReference type="InterPro" id="IPR054722">
    <property type="entry name" value="PolX-like_BBD"/>
</dbReference>
<dbReference type="Pfam" id="PF22936">
    <property type="entry name" value="Pol_BBD"/>
    <property type="match status" value="1"/>
</dbReference>
<reference evidence="2" key="1">
    <citation type="journal article" date="2018" name="Nat. Genet.">
        <title>Extensive intraspecific gene order and gene structural variations between Mo17 and other maize genomes.</title>
        <authorList>
            <person name="Sun S."/>
            <person name="Zhou Y."/>
            <person name="Chen J."/>
            <person name="Shi J."/>
            <person name="Zhao H."/>
            <person name="Zhao H."/>
            <person name="Song W."/>
            <person name="Zhang M."/>
            <person name="Cui Y."/>
            <person name="Dong X."/>
            <person name="Liu H."/>
            <person name="Ma X."/>
            <person name="Jiao Y."/>
            <person name="Wang B."/>
            <person name="Wei X."/>
            <person name="Stein J.C."/>
            <person name="Glaubitz J.C."/>
            <person name="Lu F."/>
            <person name="Yu G."/>
            <person name="Liang C."/>
            <person name="Fengler K."/>
            <person name="Li B."/>
            <person name="Rafalski A."/>
            <person name="Schnable P.S."/>
            <person name="Ware D.H."/>
            <person name="Buckler E.S."/>
            <person name="Lai J."/>
        </authorList>
    </citation>
    <scope>NUCLEOTIDE SEQUENCE [LARGE SCALE GENOMIC DNA]</scope>
    <source>
        <tissue evidence="2">Seedling</tissue>
    </source>
</reference>
<gene>
    <name evidence="2" type="ORF">Zm00014a_027890</name>
</gene>
<evidence type="ECO:0000313" key="2">
    <source>
        <dbReference type="EMBL" id="PWZ29605.1"/>
    </source>
</evidence>
<name>A0A8J8XW42_MAIZE</name>